<accession>A0ABV7PSK8</accession>
<comment type="caution">
    <text evidence="3">The sequence shown here is derived from an EMBL/GenBank/DDBJ whole genome shotgun (WGS) entry which is preliminary data.</text>
</comment>
<dbReference type="RefSeq" id="WP_379737050.1">
    <property type="nucleotide sequence ID" value="NZ_JBHRVV010000001.1"/>
</dbReference>
<name>A0ABV7PSK8_9BURK</name>
<dbReference type="Proteomes" id="UP001595665">
    <property type="component" value="Unassembled WGS sequence"/>
</dbReference>
<keyword evidence="1" id="KW-0732">Signal</keyword>
<protein>
    <submittedName>
        <fullName evidence="3">PEP-CTERM sorting domain-containing protein</fullName>
    </submittedName>
</protein>
<organism evidence="3 4">
    <name type="scientific">Massilia haematophila</name>
    <dbReference type="NCBI Taxonomy" id="457923"/>
    <lineage>
        <taxon>Bacteria</taxon>
        <taxon>Pseudomonadati</taxon>
        <taxon>Pseudomonadota</taxon>
        <taxon>Betaproteobacteria</taxon>
        <taxon>Burkholderiales</taxon>
        <taxon>Oxalobacteraceae</taxon>
        <taxon>Telluria group</taxon>
        <taxon>Massilia</taxon>
    </lineage>
</organism>
<evidence type="ECO:0000259" key="2">
    <source>
        <dbReference type="Pfam" id="PF07589"/>
    </source>
</evidence>
<gene>
    <name evidence="3" type="ORF">ACFOPH_20120</name>
</gene>
<reference evidence="4" key="1">
    <citation type="journal article" date="2019" name="Int. J. Syst. Evol. Microbiol.">
        <title>The Global Catalogue of Microorganisms (GCM) 10K type strain sequencing project: providing services to taxonomists for standard genome sequencing and annotation.</title>
        <authorList>
            <consortium name="The Broad Institute Genomics Platform"/>
            <consortium name="The Broad Institute Genome Sequencing Center for Infectious Disease"/>
            <person name="Wu L."/>
            <person name="Ma J."/>
        </authorList>
    </citation>
    <scope>NUCLEOTIDE SEQUENCE [LARGE SCALE GENOMIC DNA]</scope>
    <source>
        <strain evidence="4">CCM 7480</strain>
    </source>
</reference>
<keyword evidence="4" id="KW-1185">Reference proteome</keyword>
<feature type="signal peptide" evidence="1">
    <location>
        <begin position="1"/>
        <end position="22"/>
    </location>
</feature>
<evidence type="ECO:0000313" key="3">
    <source>
        <dbReference type="EMBL" id="MFC3460531.1"/>
    </source>
</evidence>
<sequence>MFKKIKFAVPFAFALLSGAASAVPLTFSGSLASPSLPPFWTLSDNVDVSTAIAPYNKFSNGVISITFNGDFDESDANLLLMLESVDLGWMLNGNTDDDRWDHPTDAAPGHNITFSTSATLTDAELASILADGNIGLSIRDDYPAGGDWVDWINYFDYQISFDAGNANAVPEPGSLALLGLGLAGVALRRRKRAA</sequence>
<proteinExistence type="predicted"/>
<dbReference type="NCBIfam" id="TIGR02595">
    <property type="entry name" value="PEP_CTERM"/>
    <property type="match status" value="1"/>
</dbReference>
<feature type="chain" id="PRO_5045574895" evidence="1">
    <location>
        <begin position="23"/>
        <end position="194"/>
    </location>
</feature>
<evidence type="ECO:0000313" key="4">
    <source>
        <dbReference type="Proteomes" id="UP001595665"/>
    </source>
</evidence>
<feature type="domain" description="Ice-binding protein C-terminal" evidence="2">
    <location>
        <begin position="168"/>
        <end position="190"/>
    </location>
</feature>
<dbReference type="EMBL" id="JBHRVV010000001">
    <property type="protein sequence ID" value="MFC3460531.1"/>
    <property type="molecule type" value="Genomic_DNA"/>
</dbReference>
<evidence type="ECO:0000256" key="1">
    <source>
        <dbReference type="SAM" id="SignalP"/>
    </source>
</evidence>
<dbReference type="InterPro" id="IPR013424">
    <property type="entry name" value="Ice-binding_C"/>
</dbReference>
<dbReference type="Pfam" id="PF07589">
    <property type="entry name" value="PEP-CTERM"/>
    <property type="match status" value="1"/>
</dbReference>